<dbReference type="WBParaSite" id="ASIM_0000322001-mRNA-1">
    <property type="protein sequence ID" value="ASIM_0000322001-mRNA-1"/>
    <property type="gene ID" value="ASIM_0000322001"/>
</dbReference>
<protein>
    <submittedName>
        <fullName evidence="3">SCP domain-containing protein</fullName>
    </submittedName>
</protein>
<dbReference type="Proteomes" id="UP000267096">
    <property type="component" value="Unassembled WGS sequence"/>
</dbReference>
<dbReference type="AlphaFoldDB" id="A0A0M3J6N0"/>
<dbReference type="SUPFAM" id="SSF55797">
    <property type="entry name" value="PR-1-like"/>
    <property type="match status" value="1"/>
</dbReference>
<proteinExistence type="predicted"/>
<accession>A0A0M3J6N0</accession>
<gene>
    <name evidence="1" type="ORF">ASIM_LOCUS3063</name>
</gene>
<name>A0A0M3J6N0_ANISI</name>
<organism evidence="3">
    <name type="scientific">Anisakis simplex</name>
    <name type="common">Herring worm</name>
    <dbReference type="NCBI Taxonomy" id="6269"/>
    <lineage>
        <taxon>Eukaryota</taxon>
        <taxon>Metazoa</taxon>
        <taxon>Ecdysozoa</taxon>
        <taxon>Nematoda</taxon>
        <taxon>Chromadorea</taxon>
        <taxon>Rhabditida</taxon>
        <taxon>Spirurina</taxon>
        <taxon>Ascaridomorpha</taxon>
        <taxon>Ascaridoidea</taxon>
        <taxon>Anisakidae</taxon>
        <taxon>Anisakis</taxon>
        <taxon>Anisakis simplex complex</taxon>
    </lineage>
</organism>
<sequence length="100" mass="11331">MAWGKSSEMGCGVTSCPMTDSQMKSYIFIVCLYRDIGNCYNEQFYDFGNGCQRDSDCTTFPGSKCERDTNLCIAPLVISQNVELNQFSKDSMHCHRIQTK</sequence>
<dbReference type="InterPro" id="IPR035940">
    <property type="entry name" value="CAP_sf"/>
</dbReference>
<dbReference type="Gene3D" id="3.40.33.10">
    <property type="entry name" value="CAP"/>
    <property type="match status" value="1"/>
</dbReference>
<evidence type="ECO:0000313" key="2">
    <source>
        <dbReference type="Proteomes" id="UP000267096"/>
    </source>
</evidence>
<evidence type="ECO:0000313" key="3">
    <source>
        <dbReference type="WBParaSite" id="ASIM_0000322001-mRNA-1"/>
    </source>
</evidence>
<reference evidence="1 2" key="2">
    <citation type="submission" date="2018-11" db="EMBL/GenBank/DDBJ databases">
        <authorList>
            <consortium name="Pathogen Informatics"/>
        </authorList>
    </citation>
    <scope>NUCLEOTIDE SEQUENCE [LARGE SCALE GENOMIC DNA]</scope>
</reference>
<dbReference type="OrthoDB" id="5787439at2759"/>
<reference evidence="3" key="1">
    <citation type="submission" date="2017-02" db="UniProtKB">
        <authorList>
            <consortium name="WormBaseParasite"/>
        </authorList>
    </citation>
    <scope>IDENTIFICATION</scope>
</reference>
<evidence type="ECO:0000313" key="1">
    <source>
        <dbReference type="EMBL" id="VDK21088.1"/>
    </source>
</evidence>
<keyword evidence="2" id="KW-1185">Reference proteome</keyword>
<dbReference type="EMBL" id="UYRR01004498">
    <property type="protein sequence ID" value="VDK21088.1"/>
    <property type="molecule type" value="Genomic_DNA"/>
</dbReference>